<comment type="similarity">
    <text evidence="1 2">Belongs to the BioY family.</text>
</comment>
<sequence>MTPSTRRRPTPPAAGLRRPVERSGDLALVAVFAALVCALALTPGIPIGLLAIPITLQTLGIMLCGAVLGPWRGAAAAALYLLVGLAGVPVFAGGAAGLGVLAGPSAGFLLSYPFAALVVGFLARAGVRRGRGVAGLVAGTLLGGIGVVYAFGVPGMAWGGDLDLATAAKLCLGYLPGDLVKVVLAVLVAAPVHRAFPRLTAR</sequence>
<evidence type="ECO:0000313" key="4">
    <source>
        <dbReference type="EMBL" id="MBB2902951.1"/>
    </source>
</evidence>
<dbReference type="PANTHER" id="PTHR34295:SF1">
    <property type="entry name" value="BIOTIN TRANSPORTER BIOY"/>
    <property type="match status" value="1"/>
</dbReference>
<dbReference type="AlphaFoldDB" id="A0A7W4TR43"/>
<gene>
    <name evidence="4" type="ORF">FHR75_003787</name>
</gene>
<dbReference type="PIRSF" id="PIRSF016661">
    <property type="entry name" value="BioY"/>
    <property type="match status" value="1"/>
</dbReference>
<keyword evidence="2 3" id="KW-0472">Membrane</keyword>
<protein>
    <recommendedName>
        <fullName evidence="2">Biotin transporter</fullName>
    </recommendedName>
</protein>
<keyword evidence="3" id="KW-1133">Transmembrane helix</keyword>
<dbReference type="Pfam" id="PF02632">
    <property type="entry name" value="BioY"/>
    <property type="match status" value="1"/>
</dbReference>
<dbReference type="GO" id="GO:0005886">
    <property type="term" value="C:plasma membrane"/>
    <property type="evidence" value="ECO:0007669"/>
    <property type="project" value="UniProtKB-SubCell"/>
</dbReference>
<dbReference type="Proteomes" id="UP000533269">
    <property type="component" value="Unassembled WGS sequence"/>
</dbReference>
<feature type="transmembrane region" description="Helical" evidence="3">
    <location>
        <begin position="108"/>
        <end position="127"/>
    </location>
</feature>
<name>A0A7W4TR43_KINRA</name>
<reference evidence="4 5" key="2">
    <citation type="submission" date="2020-08" db="EMBL/GenBank/DDBJ databases">
        <authorList>
            <person name="Partida-Martinez L."/>
            <person name="Huntemann M."/>
            <person name="Clum A."/>
            <person name="Wang J."/>
            <person name="Palaniappan K."/>
            <person name="Ritter S."/>
            <person name="Chen I.-M."/>
            <person name="Stamatis D."/>
            <person name="Reddy T."/>
            <person name="O'Malley R."/>
            <person name="Daum C."/>
            <person name="Shapiro N."/>
            <person name="Ivanova N."/>
            <person name="Kyrpides N."/>
            <person name="Woyke T."/>
        </authorList>
    </citation>
    <scope>NUCLEOTIDE SEQUENCE [LARGE SCALE GENOMIC DNA]</scope>
    <source>
        <strain evidence="4 5">AS2.23</strain>
    </source>
</reference>
<dbReference type="GO" id="GO:0015225">
    <property type="term" value="F:biotin transmembrane transporter activity"/>
    <property type="evidence" value="ECO:0007669"/>
    <property type="project" value="UniProtKB-UniRule"/>
</dbReference>
<keyword evidence="2" id="KW-1003">Cell membrane</keyword>
<comment type="subcellular location">
    <subcellularLocation>
        <location evidence="2">Cell membrane</location>
        <topology evidence="2">Multi-pass membrane protein</topology>
    </subcellularLocation>
</comment>
<keyword evidence="2" id="KW-0813">Transport</keyword>
<evidence type="ECO:0000313" key="5">
    <source>
        <dbReference type="Proteomes" id="UP000533269"/>
    </source>
</evidence>
<feature type="transmembrane region" description="Helical" evidence="3">
    <location>
        <begin position="179"/>
        <end position="196"/>
    </location>
</feature>
<evidence type="ECO:0000256" key="2">
    <source>
        <dbReference type="PIRNR" id="PIRNR016661"/>
    </source>
</evidence>
<proteinExistence type="inferred from homology"/>
<dbReference type="InterPro" id="IPR003784">
    <property type="entry name" value="BioY"/>
</dbReference>
<dbReference type="RefSeq" id="WP_012087379.1">
    <property type="nucleotide sequence ID" value="NZ_JACHVY010000004.1"/>
</dbReference>
<accession>A0A7W4TR43</accession>
<organism evidence="4 5">
    <name type="scientific">Kineococcus radiotolerans</name>
    <dbReference type="NCBI Taxonomy" id="131568"/>
    <lineage>
        <taxon>Bacteria</taxon>
        <taxon>Bacillati</taxon>
        <taxon>Actinomycetota</taxon>
        <taxon>Actinomycetes</taxon>
        <taxon>Kineosporiales</taxon>
        <taxon>Kineosporiaceae</taxon>
        <taxon>Kineococcus</taxon>
    </lineage>
</organism>
<feature type="transmembrane region" description="Helical" evidence="3">
    <location>
        <begin position="26"/>
        <end position="45"/>
    </location>
</feature>
<feature type="transmembrane region" description="Helical" evidence="3">
    <location>
        <begin position="134"/>
        <end position="159"/>
    </location>
</feature>
<dbReference type="OMA" id="AGYLWSY"/>
<dbReference type="PANTHER" id="PTHR34295">
    <property type="entry name" value="BIOTIN TRANSPORTER BIOY"/>
    <property type="match status" value="1"/>
</dbReference>
<feature type="transmembrane region" description="Helical" evidence="3">
    <location>
        <begin position="78"/>
        <end position="102"/>
    </location>
</feature>
<evidence type="ECO:0000256" key="1">
    <source>
        <dbReference type="ARBA" id="ARBA00010692"/>
    </source>
</evidence>
<keyword evidence="3" id="KW-0812">Transmembrane</keyword>
<comment type="caution">
    <text evidence="4">The sequence shown here is derived from an EMBL/GenBank/DDBJ whole genome shotgun (WGS) entry which is preliminary data.</text>
</comment>
<feature type="transmembrane region" description="Helical" evidence="3">
    <location>
        <begin position="51"/>
        <end position="71"/>
    </location>
</feature>
<reference evidence="4 5" key="1">
    <citation type="submission" date="2020-08" db="EMBL/GenBank/DDBJ databases">
        <title>The Agave Microbiome: Exploring the role of microbial communities in plant adaptations to desert environments.</title>
        <authorList>
            <person name="Partida-Martinez L.P."/>
        </authorList>
    </citation>
    <scope>NUCLEOTIDE SEQUENCE [LARGE SCALE GENOMIC DNA]</scope>
    <source>
        <strain evidence="4 5">AS2.23</strain>
    </source>
</reference>
<dbReference type="Gene3D" id="1.10.1760.20">
    <property type="match status" value="1"/>
</dbReference>
<dbReference type="EMBL" id="JACHVY010000004">
    <property type="protein sequence ID" value="MBB2902951.1"/>
    <property type="molecule type" value="Genomic_DNA"/>
</dbReference>
<evidence type="ECO:0000256" key="3">
    <source>
        <dbReference type="SAM" id="Phobius"/>
    </source>
</evidence>